<dbReference type="InterPro" id="IPR049567">
    <property type="entry name" value="WDR59-like"/>
</dbReference>
<organism evidence="5 6">
    <name type="scientific">Cerrena zonata</name>
    <dbReference type="NCBI Taxonomy" id="2478898"/>
    <lineage>
        <taxon>Eukaryota</taxon>
        <taxon>Fungi</taxon>
        <taxon>Dikarya</taxon>
        <taxon>Basidiomycota</taxon>
        <taxon>Agaricomycotina</taxon>
        <taxon>Agaricomycetes</taxon>
        <taxon>Polyporales</taxon>
        <taxon>Cerrenaceae</taxon>
        <taxon>Cerrena</taxon>
    </lineage>
</organism>
<dbReference type="EMBL" id="JASBNA010000008">
    <property type="protein sequence ID" value="KAK7689505.1"/>
    <property type="molecule type" value="Genomic_DNA"/>
</dbReference>
<feature type="domain" description="WDR59/RTC1-like RING zinc finger" evidence="4">
    <location>
        <begin position="390"/>
        <end position="437"/>
    </location>
</feature>
<dbReference type="Proteomes" id="UP001385951">
    <property type="component" value="Unassembled WGS sequence"/>
</dbReference>
<dbReference type="GO" id="GO:0035859">
    <property type="term" value="C:Seh1-associated complex"/>
    <property type="evidence" value="ECO:0007669"/>
    <property type="project" value="TreeGrafter"/>
</dbReference>
<dbReference type="GO" id="GO:1904263">
    <property type="term" value="P:positive regulation of TORC1 signaling"/>
    <property type="evidence" value="ECO:0007669"/>
    <property type="project" value="TreeGrafter"/>
</dbReference>
<gene>
    <name evidence="5" type="ORF">QCA50_007297</name>
</gene>
<dbReference type="Pfam" id="PF17120">
    <property type="entry name" value="zf-RING_16"/>
    <property type="match status" value="1"/>
</dbReference>
<evidence type="ECO:0000256" key="3">
    <source>
        <dbReference type="SAM" id="MobiDB-lite"/>
    </source>
</evidence>
<name>A0AAW0G7S6_9APHY</name>
<dbReference type="InterPro" id="IPR049566">
    <property type="entry name" value="WDR59_RTC1-like_RING_Znf"/>
</dbReference>
<dbReference type="GO" id="GO:0005774">
    <property type="term" value="C:vacuolar membrane"/>
    <property type="evidence" value="ECO:0007669"/>
    <property type="project" value="TreeGrafter"/>
</dbReference>
<keyword evidence="6" id="KW-1185">Reference proteome</keyword>
<sequence>MSLLPNRRSMVFIRDSSAYIGIDMAAAGEYVYTMTNPLDWCKKNAEIAILHGRYDHERFFSMLHVLIADARKEGAGVSTAFGTFSPLMFKVFEKMYAEFILRKDAQLLVMMAVVLLKMAGQQRRVFKIPKRTPPLQPTNMDYFTFVRKHVGMSEPSLPPWSRISPSPSHSPAPALSSPSSSRGSWSNLFMTSNMKRLVISEKGKEDESNNNTRPATAVPIPVARAQSHSPKVRNFKKDSPLHQTAISNSWSDNKTNPTLFTSGRNTTRRPTFSQVVSNTPSSGRRVIFEANYTLDVIKQSPFELQPSLQRQLACHIVTFAEMLSAWQYPSKRIELIKSVEEELRSRLSESLRAVVLDSSPLGITRLCSKCKHENVLASEVCAVCSSRLLSDRCSVCRLPIKGLAQTCMQCLHDSHIRCWMNRKGDYCATGCGCMCRFTVGSEGDGSVDGEVDVPWQVARGGVVKYLSMSPSAI</sequence>
<evidence type="ECO:0000313" key="5">
    <source>
        <dbReference type="EMBL" id="KAK7689505.1"/>
    </source>
</evidence>
<keyword evidence="2" id="KW-0677">Repeat</keyword>
<feature type="region of interest" description="Disordered" evidence="3">
    <location>
        <begin position="156"/>
        <end position="183"/>
    </location>
</feature>
<proteinExistence type="predicted"/>
<reference evidence="5 6" key="1">
    <citation type="submission" date="2022-09" db="EMBL/GenBank/DDBJ databases">
        <authorList>
            <person name="Palmer J.M."/>
        </authorList>
    </citation>
    <scope>NUCLEOTIDE SEQUENCE [LARGE SCALE GENOMIC DNA]</scope>
    <source>
        <strain evidence="5 6">DSM 7382</strain>
    </source>
</reference>
<evidence type="ECO:0000256" key="2">
    <source>
        <dbReference type="ARBA" id="ARBA00022737"/>
    </source>
</evidence>
<keyword evidence="1" id="KW-0853">WD repeat</keyword>
<dbReference type="GO" id="GO:0034198">
    <property type="term" value="P:cellular response to amino acid starvation"/>
    <property type="evidence" value="ECO:0007669"/>
    <property type="project" value="TreeGrafter"/>
</dbReference>
<dbReference type="PANTHER" id="PTHR46170:SF1">
    <property type="entry name" value="GATOR COMPLEX PROTEIN WDR59"/>
    <property type="match status" value="1"/>
</dbReference>
<evidence type="ECO:0000256" key="1">
    <source>
        <dbReference type="ARBA" id="ARBA00022574"/>
    </source>
</evidence>
<feature type="compositionally biased region" description="Low complexity" evidence="3">
    <location>
        <begin position="159"/>
        <end position="183"/>
    </location>
</feature>
<dbReference type="AlphaFoldDB" id="A0AAW0G7S6"/>
<evidence type="ECO:0000313" key="6">
    <source>
        <dbReference type="Proteomes" id="UP001385951"/>
    </source>
</evidence>
<dbReference type="GO" id="GO:0035591">
    <property type="term" value="F:signaling adaptor activity"/>
    <property type="evidence" value="ECO:0007669"/>
    <property type="project" value="TreeGrafter"/>
</dbReference>
<comment type="caution">
    <text evidence="5">The sequence shown here is derived from an EMBL/GenBank/DDBJ whole genome shotgun (WGS) entry which is preliminary data.</text>
</comment>
<dbReference type="PANTHER" id="PTHR46170">
    <property type="entry name" value="GATOR COMPLEX PROTEIN WDR59"/>
    <property type="match status" value="1"/>
</dbReference>
<evidence type="ECO:0000259" key="4">
    <source>
        <dbReference type="Pfam" id="PF17120"/>
    </source>
</evidence>
<accession>A0AAW0G7S6</accession>
<feature type="region of interest" description="Disordered" evidence="3">
    <location>
        <begin position="245"/>
        <end position="278"/>
    </location>
</feature>
<protein>
    <recommendedName>
        <fullName evidence="4">WDR59/RTC1-like RING zinc finger domain-containing protein</fullName>
    </recommendedName>
</protein>